<feature type="transmembrane region" description="Helical" evidence="7">
    <location>
        <begin position="12"/>
        <end position="30"/>
    </location>
</feature>
<dbReference type="Proteomes" id="UP000734343">
    <property type="component" value="Unassembled WGS sequence"/>
</dbReference>
<keyword evidence="4 7" id="KW-0812">Transmembrane</keyword>
<keyword evidence="2" id="KW-1003">Cell membrane</keyword>
<protein>
    <submittedName>
        <fullName evidence="9">Sulfatase-like hydrolase/transferase</fullName>
    </submittedName>
</protein>
<keyword evidence="6 7" id="KW-0472">Membrane</keyword>
<dbReference type="InterPro" id="IPR040423">
    <property type="entry name" value="PEA_transferase"/>
</dbReference>
<feature type="transmembrane region" description="Helical" evidence="7">
    <location>
        <begin position="59"/>
        <end position="79"/>
    </location>
</feature>
<evidence type="ECO:0000256" key="5">
    <source>
        <dbReference type="ARBA" id="ARBA00022989"/>
    </source>
</evidence>
<dbReference type="InterPro" id="IPR000917">
    <property type="entry name" value="Sulfatase_N"/>
</dbReference>
<gene>
    <name evidence="9" type="ORF">J1778_16390</name>
</gene>
<evidence type="ECO:0000313" key="9">
    <source>
        <dbReference type="EMBL" id="MBU9856856.1"/>
    </source>
</evidence>
<dbReference type="RefSeq" id="WP_217174083.1">
    <property type="nucleotide sequence ID" value="NZ_JAFMOW010000065.1"/>
</dbReference>
<evidence type="ECO:0000256" key="3">
    <source>
        <dbReference type="ARBA" id="ARBA00022679"/>
    </source>
</evidence>
<comment type="subcellular location">
    <subcellularLocation>
        <location evidence="1">Cell membrane</location>
        <topology evidence="1">Multi-pass membrane protein</topology>
    </subcellularLocation>
</comment>
<dbReference type="EMBL" id="JAFMOW010000065">
    <property type="protein sequence ID" value="MBU9856856.1"/>
    <property type="molecule type" value="Genomic_DNA"/>
</dbReference>
<feature type="transmembrane region" description="Helical" evidence="7">
    <location>
        <begin position="36"/>
        <end position="52"/>
    </location>
</feature>
<evidence type="ECO:0000256" key="7">
    <source>
        <dbReference type="SAM" id="Phobius"/>
    </source>
</evidence>
<evidence type="ECO:0000256" key="6">
    <source>
        <dbReference type="ARBA" id="ARBA00023136"/>
    </source>
</evidence>
<name>A0ABS6LXP0_9GAMM</name>
<feature type="transmembrane region" description="Helical" evidence="7">
    <location>
        <begin position="99"/>
        <end position="121"/>
    </location>
</feature>
<proteinExistence type="predicted"/>
<dbReference type="PANTHER" id="PTHR30443">
    <property type="entry name" value="INNER MEMBRANE PROTEIN"/>
    <property type="match status" value="1"/>
</dbReference>
<keyword evidence="10" id="KW-1185">Reference proteome</keyword>
<keyword evidence="5 7" id="KW-1133">Transmembrane helix</keyword>
<feature type="domain" description="Sulfatase N-terminal" evidence="8">
    <location>
        <begin position="204"/>
        <end position="459"/>
    </location>
</feature>
<dbReference type="CDD" id="cd16017">
    <property type="entry name" value="LptA"/>
    <property type="match status" value="1"/>
</dbReference>
<comment type="caution">
    <text evidence="9">The sequence shown here is derived from an EMBL/GenBank/DDBJ whole genome shotgun (WGS) entry which is preliminary data.</text>
</comment>
<evidence type="ECO:0000313" key="10">
    <source>
        <dbReference type="Proteomes" id="UP000734343"/>
    </source>
</evidence>
<reference evidence="9 10" key="1">
    <citation type="submission" date="2021-03" db="EMBL/GenBank/DDBJ databases">
        <title>Five novel Rahnella species.</title>
        <authorList>
            <person name="Brady C."/>
            <person name="Asselin J."/>
            <person name="Beer S."/>
            <person name="Bruberg M.B."/>
            <person name="Crampton B."/>
            <person name="Venter S."/>
            <person name="Arnold D."/>
            <person name="Denman S."/>
        </authorList>
    </citation>
    <scope>NUCLEOTIDE SEQUENCE [LARGE SCALE GENOMIC DNA]</scope>
    <source>
        <strain evidence="9 10">H11b</strain>
    </source>
</reference>
<dbReference type="InterPro" id="IPR058130">
    <property type="entry name" value="PEA_transf_C"/>
</dbReference>
<evidence type="ECO:0000256" key="2">
    <source>
        <dbReference type="ARBA" id="ARBA00022475"/>
    </source>
</evidence>
<keyword evidence="3" id="KW-0808">Transferase</keyword>
<evidence type="ECO:0000256" key="1">
    <source>
        <dbReference type="ARBA" id="ARBA00004651"/>
    </source>
</evidence>
<sequence length="501" mass="57448">MRRLNLPSKDACFAFLLVISSAILLNINLGYKTAKGIDFIFNALFFAFILSARRMVRRLAWVLVFISAVYSITANLYGKPSILVMSSLFQTNTTEALEFVKQVTCYQMALPVVTMLIFFYLSKDRKIKNNTISCVFLVLMAGVIFVRFDREMGVRLNMFNFFQRAYTSYYSYKENMADLNSSRGLPSNWKASSVLPNGKRKNLYIVIIGESMRSDYSSLYGYPVKNMPFLEREPGDYYSQYHAAAPNTFMALPRTLAKTNPDGNIEINNNIVTLAKALHMETYWLSNQGFLGKADTPISKISIYSDHLFLLKKGSYDDSNSDDSELITPYEKILNQKKENTLVVFHLMGSHANFCDRLTRNDMIIPHREKAISCYLSTYLKADKMIEKIYTLAEQKQYHFKIMYFSDHGLSKDESSGHLTLLHNASYKQNYNIPLLVLDSSAKSRTYHDKPISALNFISFYATFLDARIESPQPFHFDDNTIFNGGQYIDHRTLAEDPPVI</sequence>
<accession>A0ABS6LXP0</accession>
<dbReference type="Pfam" id="PF00884">
    <property type="entry name" value="Sulfatase"/>
    <property type="match status" value="1"/>
</dbReference>
<organism evidence="9 10">
    <name type="scientific">Rahnella bonaserana</name>
    <dbReference type="NCBI Taxonomy" id="2816248"/>
    <lineage>
        <taxon>Bacteria</taxon>
        <taxon>Pseudomonadati</taxon>
        <taxon>Pseudomonadota</taxon>
        <taxon>Gammaproteobacteria</taxon>
        <taxon>Enterobacterales</taxon>
        <taxon>Yersiniaceae</taxon>
        <taxon>Rahnella</taxon>
    </lineage>
</organism>
<feature type="transmembrane region" description="Helical" evidence="7">
    <location>
        <begin position="130"/>
        <end position="148"/>
    </location>
</feature>
<dbReference type="PANTHER" id="PTHR30443:SF4">
    <property type="entry name" value="PHOSPHOETHANOLAMINE TRANSFERASE OPGE-RELATED"/>
    <property type="match status" value="1"/>
</dbReference>
<evidence type="ECO:0000256" key="4">
    <source>
        <dbReference type="ARBA" id="ARBA00022692"/>
    </source>
</evidence>
<evidence type="ECO:0000259" key="8">
    <source>
        <dbReference type="Pfam" id="PF00884"/>
    </source>
</evidence>